<evidence type="ECO:0000313" key="2">
    <source>
        <dbReference type="Proteomes" id="UP000182567"/>
    </source>
</evidence>
<accession>A0A1J0EGC9</accession>
<gene>
    <name evidence="1" type="ORF">BLL42_04955</name>
</gene>
<proteinExistence type="predicted"/>
<dbReference type="AlphaFoldDB" id="A0A1J0EGC9"/>
<dbReference type="RefSeq" id="WP_071551062.1">
    <property type="nucleotide sequence ID" value="NZ_CP017886.1"/>
</dbReference>
<dbReference type="GeneID" id="46907563"/>
<sequence>MIDLDAVRKLKVQDGDLLVVPENTEQEDMEVLAEALHFMTPGCKAVIVRGPIDQLDVGDMNNLGWYRT</sequence>
<dbReference type="OrthoDB" id="6933143at2"/>
<name>A0A1J0EGC9_9PSED</name>
<protein>
    <submittedName>
        <fullName evidence="1">Uncharacterized protein</fullName>
    </submittedName>
</protein>
<dbReference type="Proteomes" id="UP000182567">
    <property type="component" value="Chromosome"/>
</dbReference>
<evidence type="ECO:0000313" key="1">
    <source>
        <dbReference type="EMBL" id="APC15097.1"/>
    </source>
</evidence>
<dbReference type="EMBL" id="CP017886">
    <property type="protein sequence ID" value="APC15097.1"/>
    <property type="molecule type" value="Genomic_DNA"/>
</dbReference>
<reference evidence="2" key="1">
    <citation type="submission" date="2016-10" db="EMBL/GenBank/DDBJ databases">
        <title>Pseudomonas frederiksbergensis ERGS4:02 complete genome.</title>
        <authorList>
            <person name="Kumar R."/>
            <person name="Acharya V."/>
            <person name="Singh D."/>
        </authorList>
    </citation>
    <scope>NUCLEOTIDE SEQUENCE [LARGE SCALE GENOMIC DNA]</scope>
    <source>
        <strain evidence="2">ERGS4:02</strain>
    </source>
</reference>
<organism evidence="1 2">
    <name type="scientific">Pseudomonas frederiksbergensis</name>
    <dbReference type="NCBI Taxonomy" id="104087"/>
    <lineage>
        <taxon>Bacteria</taxon>
        <taxon>Pseudomonadati</taxon>
        <taxon>Pseudomonadota</taxon>
        <taxon>Gammaproteobacteria</taxon>
        <taxon>Pseudomonadales</taxon>
        <taxon>Pseudomonadaceae</taxon>
        <taxon>Pseudomonas</taxon>
    </lineage>
</organism>